<proteinExistence type="predicted"/>
<evidence type="ECO:0000256" key="1">
    <source>
        <dbReference type="SAM" id="SignalP"/>
    </source>
</evidence>
<organism evidence="2">
    <name type="scientific">Culex pipiens</name>
    <name type="common">House mosquito</name>
    <dbReference type="NCBI Taxonomy" id="7175"/>
    <lineage>
        <taxon>Eukaryota</taxon>
        <taxon>Metazoa</taxon>
        <taxon>Ecdysozoa</taxon>
        <taxon>Arthropoda</taxon>
        <taxon>Hexapoda</taxon>
        <taxon>Insecta</taxon>
        <taxon>Pterygota</taxon>
        <taxon>Neoptera</taxon>
        <taxon>Endopterygota</taxon>
        <taxon>Diptera</taxon>
        <taxon>Nematocera</taxon>
        <taxon>Culicoidea</taxon>
        <taxon>Culicidae</taxon>
        <taxon>Culicinae</taxon>
        <taxon>Culicini</taxon>
        <taxon>Culex</taxon>
        <taxon>Culex</taxon>
    </lineage>
</organism>
<keyword evidence="1" id="KW-0732">Signal</keyword>
<dbReference type="EMBL" id="HBUE01048883">
    <property type="protein sequence ID" value="CAG6463588.1"/>
    <property type="molecule type" value="Transcribed_RNA"/>
</dbReference>
<reference evidence="2" key="1">
    <citation type="submission" date="2021-05" db="EMBL/GenBank/DDBJ databases">
        <authorList>
            <person name="Alioto T."/>
            <person name="Alioto T."/>
            <person name="Gomez Garrido J."/>
        </authorList>
    </citation>
    <scope>NUCLEOTIDE SEQUENCE</scope>
</reference>
<protein>
    <submittedName>
        <fullName evidence="2">(northern house mosquito) hypothetical protein</fullName>
    </submittedName>
</protein>
<evidence type="ECO:0000313" key="2">
    <source>
        <dbReference type="EMBL" id="CAG6463588.1"/>
    </source>
</evidence>
<accession>A0A8D8FAP9</accession>
<name>A0A8D8FAP9_CULPI</name>
<dbReference type="AlphaFoldDB" id="A0A8D8FAP9"/>
<feature type="signal peptide" evidence="1">
    <location>
        <begin position="1"/>
        <end position="20"/>
    </location>
</feature>
<dbReference type="PROSITE" id="PS51257">
    <property type="entry name" value="PROKAR_LIPOPROTEIN"/>
    <property type="match status" value="1"/>
</dbReference>
<sequence>MMKILLRIFLVAAGVSFVAAACQLGLGRSENGETLLHTLHISREPVQQPMNMSLLFDYMVSPVDVYLQITRVQINTTSVGVDDPRCEASWPFTPALPQGFHVTISSLQPVLQMSGTAEVYGIRRVTG</sequence>
<feature type="chain" id="PRO_5034391098" evidence="1">
    <location>
        <begin position="21"/>
        <end position="127"/>
    </location>
</feature>